<organism evidence="4 5">
    <name type="scientific">Secundilactobacillus folii</name>
    <dbReference type="NCBI Taxonomy" id="2678357"/>
    <lineage>
        <taxon>Bacteria</taxon>
        <taxon>Bacillati</taxon>
        <taxon>Bacillota</taxon>
        <taxon>Bacilli</taxon>
        <taxon>Lactobacillales</taxon>
        <taxon>Lactobacillaceae</taxon>
        <taxon>Secundilactobacillus</taxon>
    </lineage>
</organism>
<evidence type="ECO:0000256" key="1">
    <source>
        <dbReference type="ARBA" id="ARBA00022729"/>
    </source>
</evidence>
<feature type="compositionally biased region" description="Low complexity" evidence="2">
    <location>
        <begin position="26"/>
        <end position="39"/>
    </location>
</feature>
<gene>
    <name evidence="4" type="ORF">GM612_10355</name>
</gene>
<dbReference type="InterPro" id="IPR024418">
    <property type="entry name" value="DUF3862"/>
</dbReference>
<accession>A0A7X3C3Z2</accession>
<feature type="signal peptide" evidence="3">
    <location>
        <begin position="1"/>
        <end position="21"/>
    </location>
</feature>
<evidence type="ECO:0000313" key="5">
    <source>
        <dbReference type="Proteomes" id="UP000466388"/>
    </source>
</evidence>
<dbReference type="Gene3D" id="3.30.1450.10">
    <property type="match status" value="1"/>
</dbReference>
<comment type="caution">
    <text evidence="4">The sequence shown here is derived from an EMBL/GenBank/DDBJ whole genome shotgun (WGS) entry which is preliminary data.</text>
</comment>
<keyword evidence="1 3" id="KW-0732">Signal</keyword>
<dbReference type="EMBL" id="WNJO01000015">
    <property type="protein sequence ID" value="MTV83027.1"/>
    <property type="molecule type" value="Genomic_DNA"/>
</dbReference>
<evidence type="ECO:0000256" key="3">
    <source>
        <dbReference type="SAM" id="SignalP"/>
    </source>
</evidence>
<reference evidence="4 5" key="1">
    <citation type="submission" date="2019-11" db="EMBL/GenBank/DDBJ databases">
        <title>Lactobacillus sp. nov. CRM56-3, isolated from fermented tea leaves.</title>
        <authorList>
            <person name="Phuengjayaem S."/>
            <person name="Tanasupawat S."/>
        </authorList>
    </citation>
    <scope>NUCLEOTIDE SEQUENCE [LARGE SCALE GENOMIC DNA]</scope>
    <source>
        <strain evidence="4 5">CRM56-3</strain>
    </source>
</reference>
<dbReference type="Pfam" id="PF12978">
    <property type="entry name" value="DUF3862"/>
    <property type="match status" value="1"/>
</dbReference>
<feature type="region of interest" description="Disordered" evidence="2">
    <location>
        <begin position="26"/>
        <end position="48"/>
    </location>
</feature>
<proteinExistence type="predicted"/>
<dbReference type="AlphaFoldDB" id="A0A7X3C3Z2"/>
<protein>
    <submittedName>
        <fullName evidence="4">DUF3862 domain-containing protein</fullName>
    </submittedName>
</protein>
<dbReference type="Proteomes" id="UP000466388">
    <property type="component" value="Unassembled WGS sequence"/>
</dbReference>
<evidence type="ECO:0000313" key="4">
    <source>
        <dbReference type="EMBL" id="MTV83027.1"/>
    </source>
</evidence>
<keyword evidence="5" id="KW-1185">Reference proteome</keyword>
<name>A0A7X3C3Z2_9LACO</name>
<evidence type="ECO:0000256" key="2">
    <source>
        <dbReference type="SAM" id="MobiDB-lite"/>
    </source>
</evidence>
<dbReference type="InterPro" id="IPR037873">
    <property type="entry name" value="BamE-like"/>
</dbReference>
<sequence length="233" mass="25521">MKIMNKLAVLGIATLASLSLATCGSSSSKSNSSAPSKSSQAARLSSPKSMELQRVFPYHPSAQEAEKSQALMTNYNQIKLAAFDSTKGGSSFQEIRTKLGKPTEATKKHNTYTWYARKGDQYGTVIVVAFNKKVAIEKEAINFGNSKGITESKIKPIKKKADFSVVRKQLGTPMIDTQIGNSSSFSNQVLAYFDPEVKKEFVLTFYNGQLSLKKVSTTNLKKLLKSADEDKRG</sequence>
<feature type="chain" id="PRO_5039585753" evidence="3">
    <location>
        <begin position="22"/>
        <end position="233"/>
    </location>
</feature>